<reference evidence="1 2" key="1">
    <citation type="journal article" date="2022" name="Genome Biol. Evol.">
        <title>The Spruce Budworm Genome: Reconstructing the Evolutionary History of Antifreeze Proteins.</title>
        <authorList>
            <person name="Beliveau C."/>
            <person name="Gagne P."/>
            <person name="Picq S."/>
            <person name="Vernygora O."/>
            <person name="Keeling C.I."/>
            <person name="Pinkney K."/>
            <person name="Doucet D."/>
            <person name="Wen F."/>
            <person name="Johnston J.S."/>
            <person name="Maaroufi H."/>
            <person name="Boyle B."/>
            <person name="Laroche J."/>
            <person name="Dewar K."/>
            <person name="Juretic N."/>
            <person name="Blackburn G."/>
            <person name="Nisole A."/>
            <person name="Brunet B."/>
            <person name="Brandao M."/>
            <person name="Lumley L."/>
            <person name="Duan J."/>
            <person name="Quan G."/>
            <person name="Lucarotti C.J."/>
            <person name="Roe A.D."/>
            <person name="Sperling F.A.H."/>
            <person name="Levesque R.C."/>
            <person name="Cusson M."/>
        </authorList>
    </citation>
    <scope>NUCLEOTIDE SEQUENCE [LARGE SCALE GENOMIC DNA]</scope>
    <source>
        <strain evidence="1">Glfc:IPQL:Cfum</strain>
    </source>
</reference>
<organism evidence="1 2">
    <name type="scientific">Choristoneura fumiferana</name>
    <name type="common">Spruce budworm moth</name>
    <name type="synonym">Archips fumiferana</name>
    <dbReference type="NCBI Taxonomy" id="7141"/>
    <lineage>
        <taxon>Eukaryota</taxon>
        <taxon>Metazoa</taxon>
        <taxon>Ecdysozoa</taxon>
        <taxon>Arthropoda</taxon>
        <taxon>Hexapoda</taxon>
        <taxon>Insecta</taxon>
        <taxon>Pterygota</taxon>
        <taxon>Neoptera</taxon>
        <taxon>Endopterygota</taxon>
        <taxon>Lepidoptera</taxon>
        <taxon>Glossata</taxon>
        <taxon>Ditrysia</taxon>
        <taxon>Tortricoidea</taxon>
        <taxon>Tortricidae</taxon>
        <taxon>Tortricinae</taxon>
        <taxon>Choristoneura</taxon>
    </lineage>
</organism>
<evidence type="ECO:0000313" key="1">
    <source>
        <dbReference type="EMBL" id="KAI8440550.1"/>
    </source>
</evidence>
<dbReference type="Proteomes" id="UP001064048">
    <property type="component" value="Chromosome 2"/>
</dbReference>
<dbReference type="EMBL" id="CM046102">
    <property type="protein sequence ID" value="KAI8440550.1"/>
    <property type="molecule type" value="Genomic_DNA"/>
</dbReference>
<evidence type="ECO:0000313" key="2">
    <source>
        <dbReference type="Proteomes" id="UP001064048"/>
    </source>
</evidence>
<protein>
    <submittedName>
        <fullName evidence="1">Uncharacterized protein</fullName>
    </submittedName>
</protein>
<gene>
    <name evidence="1" type="ORF">MSG28_001792</name>
</gene>
<sequence>MNYNDTNSGEKVRIGSEDLITPNGIAVDWYTDKIYCTVGETTTVEVISIDQKYRKVLFWADVDLPRAIAVVPKEGKIYSWDISTNGPMKDLIKSEPVPVDIRVYDSSRQLPPVGNHPCKVNNGGCSHLCLLSPTAPGYVCSCPTGLKLKDGSNSTCFSTPQSLLLVARRTVLTKISLDSPDFTPYSLPLKDLKRAVTVDFDPKTEYIYWADSLVLIHDDLYNPRAISVHPTAGWMFWSDWNEKKPKIERSNLDGSGRILVVSEKLIWPNGIALDTVNNKLYWGDGRLRKIEVCDMDGSNRVELHNSDILHIFGLTLLGEHLYWSDIHRRTLDRIDVATGGSLAIQ</sequence>
<proteinExistence type="predicted"/>
<name>A0ACC0KW62_CHOFU</name>
<comment type="caution">
    <text evidence="1">The sequence shown here is derived from an EMBL/GenBank/DDBJ whole genome shotgun (WGS) entry which is preliminary data.</text>
</comment>
<keyword evidence="2" id="KW-1185">Reference proteome</keyword>
<accession>A0ACC0KW62</accession>